<evidence type="ECO:0000256" key="1">
    <source>
        <dbReference type="SAM" id="MobiDB-lite"/>
    </source>
</evidence>
<sequence length="289" mass="33020">MPSPMPTTPPRPRVNPRPAGSGRYSRQTLHITVGRSKEPFHVHYSHLERTAFFEIHGTPAAARSRAPSVSGDRNPTVSPDPVKQEEDVDAPGSDADSNANMLVEESPSTPVYHLDGRCHDPASFEVIVNWLYNISPKKPVTRNQCRTLLKAYVLALTYKITLLQDALIDCFRQYHQDYNIVFEDLIWLVNRLEETREVLTVPMVRYLVDQIAWEISQQGYATFTSHNIFFETFLIEGNRPIRKTIFEAVADLLRPTRPGDPAIGPSRYRVQDWEAPQQTLQRQIIELDD</sequence>
<dbReference type="EMBL" id="KN847479">
    <property type="protein sequence ID" value="KIX03576.1"/>
    <property type="molecule type" value="Genomic_DNA"/>
</dbReference>
<dbReference type="GeneID" id="25295200"/>
<dbReference type="HOGENOM" id="CLU_921346_0_0_1"/>
<feature type="region of interest" description="Disordered" evidence="1">
    <location>
        <begin position="63"/>
        <end position="97"/>
    </location>
</feature>
<dbReference type="RefSeq" id="XP_013270712.1">
    <property type="nucleotide sequence ID" value="XM_013415258.1"/>
</dbReference>
<evidence type="ECO:0000313" key="2">
    <source>
        <dbReference type="EMBL" id="KIX03576.1"/>
    </source>
</evidence>
<dbReference type="AlphaFoldDB" id="A0A0D2IK29"/>
<feature type="region of interest" description="Disordered" evidence="1">
    <location>
        <begin position="1"/>
        <end position="27"/>
    </location>
</feature>
<evidence type="ECO:0000313" key="3">
    <source>
        <dbReference type="Proteomes" id="UP000053617"/>
    </source>
</evidence>
<protein>
    <recommendedName>
        <fullName evidence="4">BTB domain-containing protein</fullName>
    </recommendedName>
</protein>
<accession>A0A0D2IK29</accession>
<dbReference type="VEuPathDB" id="FungiDB:Z518_07129"/>
<reference evidence="2 3" key="1">
    <citation type="submission" date="2015-01" db="EMBL/GenBank/DDBJ databases">
        <title>The Genome Sequence of Rhinocladiella mackenzie CBS 650.93.</title>
        <authorList>
            <consortium name="The Broad Institute Genomics Platform"/>
            <person name="Cuomo C."/>
            <person name="de Hoog S."/>
            <person name="Gorbushina A."/>
            <person name="Stielow B."/>
            <person name="Teixiera M."/>
            <person name="Abouelleil A."/>
            <person name="Chapman S.B."/>
            <person name="Priest M."/>
            <person name="Young S.K."/>
            <person name="Wortman J."/>
            <person name="Nusbaum C."/>
            <person name="Birren B."/>
        </authorList>
    </citation>
    <scope>NUCLEOTIDE SEQUENCE [LARGE SCALE GENOMIC DNA]</scope>
    <source>
        <strain evidence="2 3">CBS 650.93</strain>
    </source>
</reference>
<dbReference type="OrthoDB" id="4137977at2759"/>
<name>A0A0D2IK29_9EURO</name>
<proteinExistence type="predicted"/>
<dbReference type="Proteomes" id="UP000053617">
    <property type="component" value="Unassembled WGS sequence"/>
</dbReference>
<gene>
    <name evidence="2" type="ORF">Z518_07129</name>
</gene>
<feature type="compositionally biased region" description="Pro residues" evidence="1">
    <location>
        <begin position="1"/>
        <end position="15"/>
    </location>
</feature>
<organism evidence="2 3">
    <name type="scientific">Rhinocladiella mackenziei CBS 650.93</name>
    <dbReference type="NCBI Taxonomy" id="1442369"/>
    <lineage>
        <taxon>Eukaryota</taxon>
        <taxon>Fungi</taxon>
        <taxon>Dikarya</taxon>
        <taxon>Ascomycota</taxon>
        <taxon>Pezizomycotina</taxon>
        <taxon>Eurotiomycetes</taxon>
        <taxon>Chaetothyriomycetidae</taxon>
        <taxon>Chaetothyriales</taxon>
        <taxon>Herpotrichiellaceae</taxon>
        <taxon>Rhinocladiella</taxon>
    </lineage>
</organism>
<evidence type="ECO:0008006" key="4">
    <source>
        <dbReference type="Google" id="ProtNLM"/>
    </source>
</evidence>
<keyword evidence="3" id="KW-1185">Reference proteome</keyword>